<reference evidence="2" key="1">
    <citation type="submission" date="2022-01" db="EMBL/GenBank/DDBJ databases">
        <authorList>
            <person name="Braso-Vives M."/>
        </authorList>
    </citation>
    <scope>NUCLEOTIDE SEQUENCE</scope>
</reference>
<keyword evidence="1" id="KW-0732">Signal</keyword>
<gene>
    <name evidence="2" type="primary">Hypp9060</name>
    <name evidence="2" type="ORF">BLAG_LOCUS11813</name>
</gene>
<keyword evidence="3" id="KW-1185">Reference proteome</keyword>
<dbReference type="Proteomes" id="UP000838412">
    <property type="component" value="Chromosome 19"/>
</dbReference>
<evidence type="ECO:0000313" key="3">
    <source>
        <dbReference type="Proteomes" id="UP000838412"/>
    </source>
</evidence>
<dbReference type="EMBL" id="OV696704">
    <property type="protein sequence ID" value="CAH1251396.1"/>
    <property type="molecule type" value="Genomic_DNA"/>
</dbReference>
<accession>A0A8K0EJU2</accession>
<feature type="chain" id="PRO_5035455341" evidence="1">
    <location>
        <begin position="22"/>
        <end position="202"/>
    </location>
</feature>
<sequence length="202" mass="22726">MGRHIVIIAVVMVTMHHRAAALPLVQQRRPAAQRGGPHSPEPPVIVHPDDDWFIPPFQKSPETKVDLRSNGSGPPPTPDIVIDTIDAWYHPPGWVSLLIAIRTREVFGHKRLPWRLYRITTSTTMVNDSFGELLDTNQLPVPHSDGSMPCLRRYLRNKTVSYERAQEACSEAVYNTVDMGTGIDIIFWLTGIFTIIIWDGTA</sequence>
<evidence type="ECO:0000313" key="2">
    <source>
        <dbReference type="EMBL" id="CAH1251396.1"/>
    </source>
</evidence>
<proteinExistence type="predicted"/>
<feature type="signal peptide" evidence="1">
    <location>
        <begin position="1"/>
        <end position="21"/>
    </location>
</feature>
<evidence type="ECO:0000256" key="1">
    <source>
        <dbReference type="SAM" id="SignalP"/>
    </source>
</evidence>
<name>A0A8K0EJU2_BRALA</name>
<protein>
    <submittedName>
        <fullName evidence="2">Hypp9060 protein</fullName>
    </submittedName>
</protein>
<dbReference type="AlphaFoldDB" id="A0A8K0EJU2"/>
<organism evidence="2 3">
    <name type="scientific">Branchiostoma lanceolatum</name>
    <name type="common">Common lancelet</name>
    <name type="synonym">Amphioxus lanceolatum</name>
    <dbReference type="NCBI Taxonomy" id="7740"/>
    <lineage>
        <taxon>Eukaryota</taxon>
        <taxon>Metazoa</taxon>
        <taxon>Chordata</taxon>
        <taxon>Cephalochordata</taxon>
        <taxon>Leptocardii</taxon>
        <taxon>Amphioxiformes</taxon>
        <taxon>Branchiostomatidae</taxon>
        <taxon>Branchiostoma</taxon>
    </lineage>
</organism>